<dbReference type="SUPFAM" id="SSF75169">
    <property type="entry name" value="DsrEFH-like"/>
    <property type="match status" value="1"/>
</dbReference>
<dbReference type="InterPro" id="IPR027396">
    <property type="entry name" value="DsrEFH-like"/>
</dbReference>
<dbReference type="AlphaFoldDB" id="X1GST2"/>
<comment type="caution">
    <text evidence="1">The sequence shown here is derived from an EMBL/GenBank/DDBJ whole genome shotgun (WGS) entry which is preliminary data.</text>
</comment>
<dbReference type="InterPro" id="IPR003787">
    <property type="entry name" value="Sulphur_relay_DsrE/F-like"/>
</dbReference>
<dbReference type="Pfam" id="PF02635">
    <property type="entry name" value="DsrE"/>
    <property type="match status" value="1"/>
</dbReference>
<reference evidence="1" key="1">
    <citation type="journal article" date="2014" name="Front. Microbiol.">
        <title>High frequency of phylogenetically diverse reductive dehalogenase-homologous genes in deep subseafloor sedimentary metagenomes.</title>
        <authorList>
            <person name="Kawai M."/>
            <person name="Futagami T."/>
            <person name="Toyoda A."/>
            <person name="Takaki Y."/>
            <person name="Nishi S."/>
            <person name="Hori S."/>
            <person name="Arai W."/>
            <person name="Tsubouchi T."/>
            <person name="Morono Y."/>
            <person name="Uchiyama I."/>
            <person name="Ito T."/>
            <person name="Fujiyama A."/>
            <person name="Inagaki F."/>
            <person name="Takami H."/>
        </authorList>
    </citation>
    <scope>NUCLEOTIDE SEQUENCE</scope>
    <source>
        <strain evidence="1">Expedition CK06-06</strain>
    </source>
</reference>
<dbReference type="Gene3D" id="3.40.1260.10">
    <property type="entry name" value="DsrEFH-like"/>
    <property type="match status" value="1"/>
</dbReference>
<name>X1GST2_9ZZZZ</name>
<sequence>MHRLFMILSSADTVVHDELSFKYAFNALKQGWMDQVRVILWGPTEKIAAEDEDFIEQVKLLIDSGVEVYACKSCSDNFGTSEKLSEIGIDVRYTGTFVTEMLKEGWYQLTF</sequence>
<protein>
    <submittedName>
        <fullName evidence="1">Uncharacterized protein</fullName>
    </submittedName>
</protein>
<accession>X1GST2</accession>
<evidence type="ECO:0000313" key="1">
    <source>
        <dbReference type="EMBL" id="GAH36053.1"/>
    </source>
</evidence>
<organism evidence="1">
    <name type="scientific">marine sediment metagenome</name>
    <dbReference type="NCBI Taxonomy" id="412755"/>
    <lineage>
        <taxon>unclassified sequences</taxon>
        <taxon>metagenomes</taxon>
        <taxon>ecological metagenomes</taxon>
    </lineage>
</organism>
<dbReference type="EMBL" id="BARU01012018">
    <property type="protein sequence ID" value="GAH36053.1"/>
    <property type="molecule type" value="Genomic_DNA"/>
</dbReference>
<proteinExistence type="predicted"/>
<gene>
    <name evidence="1" type="ORF">S03H2_22344</name>
</gene>